<dbReference type="PANTHER" id="PTHR24148">
    <property type="entry name" value="ANKYRIN REPEAT DOMAIN-CONTAINING PROTEIN 39 HOMOLOG-RELATED"/>
    <property type="match status" value="1"/>
</dbReference>
<reference evidence="1" key="2">
    <citation type="submission" date="2023-05" db="EMBL/GenBank/DDBJ databases">
        <authorList>
            <consortium name="Lawrence Berkeley National Laboratory"/>
            <person name="Steindorff A."/>
            <person name="Hensen N."/>
            <person name="Bonometti L."/>
            <person name="Westerberg I."/>
            <person name="Brannstrom I.O."/>
            <person name="Guillou S."/>
            <person name="Cros-Aarteil S."/>
            <person name="Calhoun S."/>
            <person name="Haridas S."/>
            <person name="Kuo A."/>
            <person name="Mondo S."/>
            <person name="Pangilinan J."/>
            <person name="Riley R."/>
            <person name="Labutti K."/>
            <person name="Andreopoulos B."/>
            <person name="Lipzen A."/>
            <person name="Chen C."/>
            <person name="Yanf M."/>
            <person name="Daum C."/>
            <person name="Ng V."/>
            <person name="Clum A."/>
            <person name="Ohm R."/>
            <person name="Martin F."/>
            <person name="Silar P."/>
            <person name="Natvig D."/>
            <person name="Lalanne C."/>
            <person name="Gautier V."/>
            <person name="Ament-Velasquez S.L."/>
            <person name="Kruys A."/>
            <person name="Hutchinson M.I."/>
            <person name="Powell A.J."/>
            <person name="Barry K."/>
            <person name="Miller A.N."/>
            <person name="Grigoriev I.V."/>
            <person name="Debuchy R."/>
            <person name="Gladieux P."/>
            <person name="Thoren M.H."/>
            <person name="Johannesson H."/>
        </authorList>
    </citation>
    <scope>NUCLEOTIDE SEQUENCE</scope>
    <source>
        <strain evidence="1">CBS 990.96</strain>
    </source>
</reference>
<proteinExistence type="predicted"/>
<reference evidence="1" key="1">
    <citation type="journal article" date="2023" name="Mol. Phylogenet. Evol.">
        <title>Genome-scale phylogeny and comparative genomics of the fungal order Sordariales.</title>
        <authorList>
            <person name="Hensen N."/>
            <person name="Bonometti L."/>
            <person name="Westerberg I."/>
            <person name="Brannstrom I.O."/>
            <person name="Guillou S."/>
            <person name="Cros-Aarteil S."/>
            <person name="Calhoun S."/>
            <person name="Haridas S."/>
            <person name="Kuo A."/>
            <person name="Mondo S."/>
            <person name="Pangilinan J."/>
            <person name="Riley R."/>
            <person name="LaButti K."/>
            <person name="Andreopoulos B."/>
            <person name="Lipzen A."/>
            <person name="Chen C."/>
            <person name="Yan M."/>
            <person name="Daum C."/>
            <person name="Ng V."/>
            <person name="Clum A."/>
            <person name="Steindorff A."/>
            <person name="Ohm R.A."/>
            <person name="Martin F."/>
            <person name="Silar P."/>
            <person name="Natvig D.O."/>
            <person name="Lalanne C."/>
            <person name="Gautier V."/>
            <person name="Ament-Velasquez S.L."/>
            <person name="Kruys A."/>
            <person name="Hutchinson M.I."/>
            <person name="Powell A.J."/>
            <person name="Barry K."/>
            <person name="Miller A.N."/>
            <person name="Grigoriev I.V."/>
            <person name="Debuchy R."/>
            <person name="Gladieux P."/>
            <person name="Hiltunen Thoren M."/>
            <person name="Johannesson H."/>
        </authorList>
    </citation>
    <scope>NUCLEOTIDE SEQUENCE</scope>
    <source>
        <strain evidence="1">CBS 990.96</strain>
    </source>
</reference>
<gene>
    <name evidence="1" type="ORF">QBC38DRAFT_448652</name>
</gene>
<evidence type="ECO:0000313" key="2">
    <source>
        <dbReference type="Proteomes" id="UP001301958"/>
    </source>
</evidence>
<dbReference type="InterPro" id="IPR052895">
    <property type="entry name" value="HetReg/Transcr_Mod"/>
</dbReference>
<dbReference type="EMBL" id="MU865497">
    <property type="protein sequence ID" value="KAK4222010.1"/>
    <property type="molecule type" value="Genomic_DNA"/>
</dbReference>
<evidence type="ECO:0000313" key="1">
    <source>
        <dbReference type="EMBL" id="KAK4222010.1"/>
    </source>
</evidence>
<organism evidence="1 2">
    <name type="scientific">Podospora fimiseda</name>
    <dbReference type="NCBI Taxonomy" id="252190"/>
    <lineage>
        <taxon>Eukaryota</taxon>
        <taxon>Fungi</taxon>
        <taxon>Dikarya</taxon>
        <taxon>Ascomycota</taxon>
        <taxon>Pezizomycotina</taxon>
        <taxon>Sordariomycetes</taxon>
        <taxon>Sordariomycetidae</taxon>
        <taxon>Sordariales</taxon>
        <taxon>Podosporaceae</taxon>
        <taxon>Podospora</taxon>
    </lineage>
</organism>
<keyword evidence="2" id="KW-1185">Reference proteome</keyword>
<name>A0AAN7BGM0_9PEZI</name>
<protein>
    <recommendedName>
        <fullName evidence="3">Heterokaryon incompatibility domain-containing protein</fullName>
    </recommendedName>
</protein>
<sequence length="318" mass="36911">MFSILNSSSLEDCLQQSLISNLEVAEDRVRRIIFSLSHDTSLFHSDLELLNVPDQTRKDVLDACISCQEPLRNLRYGLRDICNNLYWNRVWILQEIVLAKRVYLTQGHTTVPWDRFKDFILPNPWEMWHSGQGAWWGMKYIMETSDLPALVSLIQCRDGYRVLQGKSQKLSLRTLIELFRHKHCTNPLDKVYGILGLSEQQIPIDYAKNQWQVYFDVLHACLQADLIETGPIMANFCMILHNSLDVYHTPQPSDTAAHSSLLNSGTIFYTTMSLKHVKKHLPALCLEGKWDVDELTQLRIDHPSRKLFHILSFIHTYS</sequence>
<dbReference type="Proteomes" id="UP001301958">
    <property type="component" value="Unassembled WGS sequence"/>
</dbReference>
<comment type="caution">
    <text evidence="1">The sequence shown here is derived from an EMBL/GenBank/DDBJ whole genome shotgun (WGS) entry which is preliminary data.</text>
</comment>
<accession>A0AAN7BGM0</accession>
<evidence type="ECO:0008006" key="3">
    <source>
        <dbReference type="Google" id="ProtNLM"/>
    </source>
</evidence>
<dbReference type="PANTHER" id="PTHR24148:SF73">
    <property type="entry name" value="HET DOMAIN PROTEIN (AFU_ORTHOLOGUE AFUA_8G01020)"/>
    <property type="match status" value="1"/>
</dbReference>
<dbReference type="AlphaFoldDB" id="A0AAN7BGM0"/>